<evidence type="ECO:0000313" key="4">
    <source>
        <dbReference type="EMBL" id="ABM58672.1"/>
    </source>
</evidence>
<dbReference type="KEGG" id="vei:Veis_2936"/>
<dbReference type="SUPFAM" id="SSF56801">
    <property type="entry name" value="Acetyl-CoA synthetase-like"/>
    <property type="match status" value="1"/>
</dbReference>
<proteinExistence type="predicted"/>
<sequence length="536" mass="58692">MAAPKYLGDFAVLTPDKPAVINGTTGASLSYRELEERSNRFAQYLYALGLRRGERIAMLLENHLRCFEVAWAAFRSGLLLTAVNRYLTADEAAYIITDSDARVVVSSFAMRALAAQLSCAMPACERRLMLDGTIPGWDSYEQAIAAASAARLADEWLGATMFYSSGTTGRPKGVVRAQRACRIDEAPDLDTRMAMMRHYLFTAESIYLSPAPLYHAAPLNYTTNVQFCGGTVVFMEKFEPMPALALIDRYRITHSQWVPTMFIRLLKLSPGQRAGFDLRSHRVAIHAAAPCPVEVKRQMIEWWGPIVHEYYGGSEGAGLTAIDSHEALARPGSVGKALQGVIHICAGDGQGRPLPAGQDGLVYFERDAQPFHYHKDPEKTRAAQHPCHPLWSTLGDIGHLDADGYLYLTDRQSFMIISGGVNIYPQAIENALALHPGVADVAVIGVPDPEMGEAVKVVIEPAAGVLPSAALAEELLAFVRGKVARFMVPRSLDFIDQMPRLPTGKLYKQVLRERYAKAPGQPDHPDHPASHTAPAA</sequence>
<dbReference type="EMBL" id="CP000542">
    <property type="protein sequence ID" value="ABM58672.1"/>
    <property type="molecule type" value="Genomic_DNA"/>
</dbReference>
<dbReference type="InterPro" id="IPR020845">
    <property type="entry name" value="AMP-binding_CS"/>
</dbReference>
<dbReference type="InterPro" id="IPR000873">
    <property type="entry name" value="AMP-dep_synth/lig_dom"/>
</dbReference>
<feature type="region of interest" description="Disordered" evidence="1">
    <location>
        <begin position="517"/>
        <end position="536"/>
    </location>
</feature>
<dbReference type="InterPro" id="IPR045851">
    <property type="entry name" value="AMP-bd_C_sf"/>
</dbReference>
<organism evidence="4 5">
    <name type="scientific">Verminephrobacter eiseniae (strain EF01-2)</name>
    <dbReference type="NCBI Taxonomy" id="391735"/>
    <lineage>
        <taxon>Bacteria</taxon>
        <taxon>Pseudomonadati</taxon>
        <taxon>Pseudomonadota</taxon>
        <taxon>Betaproteobacteria</taxon>
        <taxon>Burkholderiales</taxon>
        <taxon>Comamonadaceae</taxon>
        <taxon>Verminephrobacter</taxon>
    </lineage>
</organism>
<dbReference type="STRING" id="391735.Veis_2936"/>
<evidence type="ECO:0000259" key="3">
    <source>
        <dbReference type="Pfam" id="PF13193"/>
    </source>
</evidence>
<feature type="domain" description="AMP-dependent synthetase/ligase" evidence="2">
    <location>
        <begin position="13"/>
        <end position="364"/>
    </location>
</feature>
<evidence type="ECO:0000259" key="2">
    <source>
        <dbReference type="Pfam" id="PF00501"/>
    </source>
</evidence>
<dbReference type="PANTHER" id="PTHR24096:SF323">
    <property type="entry name" value="BLR3536 PROTEIN"/>
    <property type="match status" value="1"/>
</dbReference>
<dbReference type="Pfam" id="PF13193">
    <property type="entry name" value="AMP-binding_C"/>
    <property type="match status" value="1"/>
</dbReference>
<dbReference type="RefSeq" id="WP_011810668.1">
    <property type="nucleotide sequence ID" value="NC_008786.1"/>
</dbReference>
<dbReference type="InterPro" id="IPR042099">
    <property type="entry name" value="ANL_N_sf"/>
</dbReference>
<dbReference type="OrthoDB" id="9766486at2"/>
<keyword evidence="4" id="KW-0436">Ligase</keyword>
<dbReference type="Gene3D" id="3.30.300.30">
    <property type="match status" value="1"/>
</dbReference>
<feature type="domain" description="AMP-binding enzyme C-terminal" evidence="3">
    <location>
        <begin position="428"/>
        <end position="505"/>
    </location>
</feature>
<dbReference type="GO" id="GO:0016405">
    <property type="term" value="F:CoA-ligase activity"/>
    <property type="evidence" value="ECO:0007669"/>
    <property type="project" value="TreeGrafter"/>
</dbReference>
<dbReference type="HOGENOM" id="CLU_000022_59_0_4"/>
<reference evidence="5" key="1">
    <citation type="submission" date="2006-12" db="EMBL/GenBank/DDBJ databases">
        <title>Complete sequence of chromosome 1 of Verminephrobacter eiseniae EF01-2.</title>
        <authorList>
            <person name="Copeland A."/>
            <person name="Lucas S."/>
            <person name="Lapidus A."/>
            <person name="Barry K."/>
            <person name="Detter J.C."/>
            <person name="Glavina del Rio T."/>
            <person name="Dalin E."/>
            <person name="Tice H."/>
            <person name="Pitluck S."/>
            <person name="Chertkov O."/>
            <person name="Brettin T."/>
            <person name="Bruce D."/>
            <person name="Han C."/>
            <person name="Tapia R."/>
            <person name="Gilna P."/>
            <person name="Schmutz J."/>
            <person name="Larimer F."/>
            <person name="Land M."/>
            <person name="Hauser L."/>
            <person name="Kyrpides N."/>
            <person name="Kim E."/>
            <person name="Stahl D."/>
            <person name="Richardson P."/>
        </authorList>
    </citation>
    <scope>NUCLEOTIDE SEQUENCE [LARGE SCALE GENOMIC DNA]</scope>
    <source>
        <strain evidence="5">EF01-2</strain>
    </source>
</reference>
<dbReference type="GeneID" id="76461421"/>
<dbReference type="Pfam" id="PF00501">
    <property type="entry name" value="AMP-binding"/>
    <property type="match status" value="1"/>
</dbReference>
<evidence type="ECO:0000313" key="5">
    <source>
        <dbReference type="Proteomes" id="UP000000374"/>
    </source>
</evidence>
<name>A1WM15_VEREI</name>
<dbReference type="PANTHER" id="PTHR24096">
    <property type="entry name" value="LONG-CHAIN-FATTY-ACID--COA LIGASE"/>
    <property type="match status" value="1"/>
</dbReference>
<keyword evidence="5" id="KW-1185">Reference proteome</keyword>
<accession>A1WM15</accession>
<gene>
    <name evidence="4" type="ordered locus">Veis_2936</name>
</gene>
<protein>
    <submittedName>
        <fullName evidence="4">AMP-dependent synthetase and ligase</fullName>
    </submittedName>
</protein>
<dbReference type="Gene3D" id="3.40.50.12780">
    <property type="entry name" value="N-terminal domain of ligase-like"/>
    <property type="match status" value="1"/>
</dbReference>
<dbReference type="InterPro" id="IPR025110">
    <property type="entry name" value="AMP-bd_C"/>
</dbReference>
<evidence type="ECO:0000256" key="1">
    <source>
        <dbReference type="SAM" id="MobiDB-lite"/>
    </source>
</evidence>
<dbReference type="AlphaFoldDB" id="A1WM15"/>
<dbReference type="eggNOG" id="COG0318">
    <property type="taxonomic scope" value="Bacteria"/>
</dbReference>
<dbReference type="PROSITE" id="PS00455">
    <property type="entry name" value="AMP_BINDING"/>
    <property type="match status" value="1"/>
</dbReference>
<dbReference type="Proteomes" id="UP000000374">
    <property type="component" value="Chromosome"/>
</dbReference>